<accession>A0ABU6DNA6</accession>
<gene>
    <name evidence="1" type="ORF">P5G65_35930</name>
</gene>
<name>A0ABU6DNA6_9BACL</name>
<sequence length="61" mass="6937">MKYMVDYQFTKPDQGIHIHKGSIEIDIESDVESEIIQKAKEIVMEKEGVTEVKVGLISPEC</sequence>
<organism evidence="1 2">
    <name type="scientific">Paenibacillus chondroitinus</name>
    <dbReference type="NCBI Taxonomy" id="59842"/>
    <lineage>
        <taxon>Bacteria</taxon>
        <taxon>Bacillati</taxon>
        <taxon>Bacillota</taxon>
        <taxon>Bacilli</taxon>
        <taxon>Bacillales</taxon>
        <taxon>Paenibacillaceae</taxon>
        <taxon>Paenibacillus</taxon>
    </lineage>
</organism>
<proteinExistence type="predicted"/>
<dbReference type="Proteomes" id="UP001355653">
    <property type="component" value="Unassembled WGS sequence"/>
</dbReference>
<dbReference type="RefSeq" id="WP_127456981.1">
    <property type="nucleotide sequence ID" value="NZ_JAROBY010000111.1"/>
</dbReference>
<comment type="caution">
    <text evidence="1">The sequence shown here is derived from an EMBL/GenBank/DDBJ whole genome shotgun (WGS) entry which is preliminary data.</text>
</comment>
<dbReference type="EMBL" id="JAROBY010000111">
    <property type="protein sequence ID" value="MEB4799256.1"/>
    <property type="molecule type" value="Genomic_DNA"/>
</dbReference>
<evidence type="ECO:0000313" key="2">
    <source>
        <dbReference type="Proteomes" id="UP001355653"/>
    </source>
</evidence>
<protein>
    <submittedName>
        <fullName evidence="1">Uncharacterized protein</fullName>
    </submittedName>
</protein>
<keyword evidence="2" id="KW-1185">Reference proteome</keyword>
<reference evidence="1 2" key="1">
    <citation type="submission" date="2023-03" db="EMBL/GenBank/DDBJ databases">
        <title>Bacillus Genome Sequencing.</title>
        <authorList>
            <person name="Dunlap C."/>
        </authorList>
    </citation>
    <scope>NUCLEOTIDE SEQUENCE [LARGE SCALE GENOMIC DNA]</scope>
    <source>
        <strain evidence="1 2">NRS-1351</strain>
    </source>
</reference>
<evidence type="ECO:0000313" key="1">
    <source>
        <dbReference type="EMBL" id="MEB4799256.1"/>
    </source>
</evidence>